<dbReference type="Pfam" id="PF00472">
    <property type="entry name" value="RF-1"/>
    <property type="match status" value="1"/>
</dbReference>
<sequence>MVSDILKEIIFKTARSGGKGGQNVNKVETMVEGYWHVQQSKYVSEDEKQLLSVKLANKINAEGYLLVKNQTERSQLANKQLVKSKILQLITKALITPKKRTPTKVTKAAKEKRLAQKKNDSNIKQGRKKVTNHNE</sequence>
<name>A0ABV8QU96_9BACT</name>
<feature type="domain" description="Prokaryotic-type class I peptide chain release factors" evidence="2">
    <location>
        <begin position="7"/>
        <end position="127"/>
    </location>
</feature>
<evidence type="ECO:0000313" key="3">
    <source>
        <dbReference type="EMBL" id="MFC4262609.1"/>
    </source>
</evidence>
<dbReference type="Gene3D" id="3.30.160.20">
    <property type="match status" value="1"/>
</dbReference>
<evidence type="ECO:0000313" key="4">
    <source>
        <dbReference type="Proteomes" id="UP001595907"/>
    </source>
</evidence>
<keyword evidence="3" id="KW-0378">Hydrolase</keyword>
<dbReference type="RefSeq" id="WP_379708193.1">
    <property type="nucleotide sequence ID" value="NZ_JBHSCZ010000001.1"/>
</dbReference>
<feature type="region of interest" description="Disordered" evidence="1">
    <location>
        <begin position="100"/>
        <end position="135"/>
    </location>
</feature>
<dbReference type="SUPFAM" id="SSF110916">
    <property type="entry name" value="Peptidyl-tRNA hydrolase domain-like"/>
    <property type="match status" value="1"/>
</dbReference>
<comment type="caution">
    <text evidence="3">The sequence shown here is derived from an EMBL/GenBank/DDBJ whole genome shotgun (WGS) entry which is preliminary data.</text>
</comment>
<dbReference type="NCBIfam" id="NF006718">
    <property type="entry name" value="PRK09256.1"/>
    <property type="match status" value="1"/>
</dbReference>
<keyword evidence="4" id="KW-1185">Reference proteome</keyword>
<protein>
    <submittedName>
        <fullName evidence="3">Alternative ribosome rescue aminoacyl-tRNA hydrolase ArfB</fullName>
        <ecNumber evidence="3">3.1.1.29</ecNumber>
    </submittedName>
</protein>
<feature type="compositionally biased region" description="Basic and acidic residues" evidence="1">
    <location>
        <begin position="108"/>
        <end position="121"/>
    </location>
</feature>
<dbReference type="Proteomes" id="UP001595907">
    <property type="component" value="Unassembled WGS sequence"/>
</dbReference>
<reference evidence="4" key="1">
    <citation type="journal article" date="2019" name="Int. J. Syst. Evol. Microbiol.">
        <title>The Global Catalogue of Microorganisms (GCM) 10K type strain sequencing project: providing services to taxonomists for standard genome sequencing and annotation.</title>
        <authorList>
            <consortium name="The Broad Institute Genomics Platform"/>
            <consortium name="The Broad Institute Genome Sequencing Center for Infectious Disease"/>
            <person name="Wu L."/>
            <person name="Ma J."/>
        </authorList>
    </citation>
    <scope>NUCLEOTIDE SEQUENCE [LARGE SCALE GENOMIC DNA]</scope>
    <source>
        <strain evidence="4">CECT 8289</strain>
    </source>
</reference>
<dbReference type="EMBL" id="JBHSCZ010000001">
    <property type="protein sequence ID" value="MFC4262609.1"/>
    <property type="molecule type" value="Genomic_DNA"/>
</dbReference>
<dbReference type="PANTHER" id="PTHR47814">
    <property type="entry name" value="PEPTIDYL-TRNA HYDROLASE ARFB"/>
    <property type="match status" value="1"/>
</dbReference>
<evidence type="ECO:0000256" key="1">
    <source>
        <dbReference type="SAM" id="MobiDB-lite"/>
    </source>
</evidence>
<gene>
    <name evidence="3" type="primary">arfB</name>
    <name evidence="3" type="ORF">ACFOWM_06960</name>
</gene>
<accession>A0ABV8QU96</accession>
<organism evidence="3 4">
    <name type="scientific">Ferruginibacter yonginensis</name>
    <dbReference type="NCBI Taxonomy" id="1310416"/>
    <lineage>
        <taxon>Bacteria</taxon>
        <taxon>Pseudomonadati</taxon>
        <taxon>Bacteroidota</taxon>
        <taxon>Chitinophagia</taxon>
        <taxon>Chitinophagales</taxon>
        <taxon>Chitinophagaceae</taxon>
        <taxon>Ferruginibacter</taxon>
    </lineage>
</organism>
<dbReference type="PANTHER" id="PTHR47814:SF1">
    <property type="entry name" value="PEPTIDYL-TRNA HYDROLASE ARFB"/>
    <property type="match status" value="1"/>
</dbReference>
<evidence type="ECO:0000259" key="2">
    <source>
        <dbReference type="Pfam" id="PF00472"/>
    </source>
</evidence>
<dbReference type="GO" id="GO:0004045">
    <property type="term" value="F:peptidyl-tRNA hydrolase activity"/>
    <property type="evidence" value="ECO:0007669"/>
    <property type="project" value="UniProtKB-EC"/>
</dbReference>
<feature type="compositionally biased region" description="Basic residues" evidence="1">
    <location>
        <begin position="125"/>
        <end position="135"/>
    </location>
</feature>
<dbReference type="InterPro" id="IPR000352">
    <property type="entry name" value="Pep_chain_release_fac_I"/>
</dbReference>
<dbReference type="EC" id="3.1.1.29" evidence="3"/>
<proteinExistence type="predicted"/>